<feature type="coiled-coil region" evidence="2">
    <location>
        <begin position="515"/>
        <end position="585"/>
    </location>
</feature>
<dbReference type="EMBL" id="BLBS01000035">
    <property type="protein sequence ID" value="GET89474.1"/>
    <property type="molecule type" value="Genomic_DNA"/>
</dbReference>
<dbReference type="VEuPathDB" id="TriTrypDB:LtaPh_2610500"/>
<dbReference type="GO" id="GO:0045504">
    <property type="term" value="F:dynein heavy chain binding"/>
    <property type="evidence" value="ECO:0007669"/>
    <property type="project" value="TreeGrafter"/>
</dbReference>
<comment type="caution">
    <text evidence="4">The sequence shown here is derived from an EMBL/GenBank/DDBJ whole genome shotgun (WGS) entry which is preliminary data.</text>
</comment>
<keyword evidence="5" id="KW-1185">Reference proteome</keyword>
<sequence length="585" mass="63423">MCVRVLCVGCRPTEMHVWFHATMLRGQKRERSHSLHRLRPPPPACTPLTTSSCTLPLFLSTYLFLLNPSTSFQSRACSMSPAPGTCAHEVSDRSEEPTGFGRKGEEAKILGDGAMAVPEGRSIYETLGTVLYCTVPVSSDDANDTNVQRKQKQQQQWGDFNVPLDYDTALALREIDGATMATRCMANKARGVASATRDGVASREGPMRADKVSSTTTMRASAAATSTAPAPHLGSSMLPFTSAHHGATASGGGRLAAAKTSNSPLRGGCHTENTFATSRSGVEVATVQQHASEVFDIAAQNMRVAKTLINVAAAAKENGSGTGIMSVSAPSTREGGSAMTVAQAMEILFPIEVIDHGGSSRDDTPKDAKEEANDGTLKPALSASTSRAFSAATAAASATSAAGTPVIWRRADVAHLSRLDVVLLYKHLQRRCACESARPQGVVCPNRECIYNDGLRELIRQVTLLCPERGLLLDELARSMRQSIETYDVLLDSASQYAVRKSTERDLHQYLFREKADLETEVRRREHRVNEWRAKYAGLQKRFQEQQEADRKVHAEEIAYAKRANQQLVSEIKRLASEAEKAKGS</sequence>
<evidence type="ECO:0000256" key="3">
    <source>
        <dbReference type="SAM" id="MobiDB-lite"/>
    </source>
</evidence>
<accession>A0A640KK79</accession>
<reference evidence="4" key="1">
    <citation type="submission" date="2019-11" db="EMBL/GenBank/DDBJ databases">
        <title>Leishmania tarentolae CDS.</title>
        <authorList>
            <person name="Goto Y."/>
            <person name="Yamagishi J."/>
        </authorList>
    </citation>
    <scope>NUCLEOTIDE SEQUENCE [LARGE SCALE GENOMIC DNA]</scope>
    <source>
        <strain evidence="4">Parrot Tar II</strain>
    </source>
</reference>
<gene>
    <name evidence="4" type="ORF">LtaPh_2610500</name>
</gene>
<evidence type="ECO:0000256" key="2">
    <source>
        <dbReference type="SAM" id="Coils"/>
    </source>
</evidence>
<evidence type="ECO:0000313" key="4">
    <source>
        <dbReference type="EMBL" id="GET89474.1"/>
    </source>
</evidence>
<dbReference type="PANTHER" id="PTHR13183:SF2">
    <property type="entry name" value="ARM LIGHT CHAIN, AXONEMAL, PUTATIVE-RELATED"/>
    <property type="match status" value="1"/>
</dbReference>
<dbReference type="GO" id="GO:0005930">
    <property type="term" value="C:axoneme"/>
    <property type="evidence" value="ECO:0007669"/>
    <property type="project" value="TreeGrafter"/>
</dbReference>
<dbReference type="OrthoDB" id="277800at2759"/>
<evidence type="ECO:0000256" key="1">
    <source>
        <dbReference type="ARBA" id="ARBA00023054"/>
    </source>
</evidence>
<dbReference type="Pfam" id="PF10211">
    <property type="entry name" value="Ax_dynein_light"/>
    <property type="match status" value="1"/>
</dbReference>
<feature type="region of interest" description="Disordered" evidence="3">
    <location>
        <begin position="188"/>
        <end position="272"/>
    </location>
</feature>
<name>A0A640KK79_LEITA</name>
<feature type="compositionally biased region" description="Basic and acidic residues" evidence="3">
    <location>
        <begin position="356"/>
        <end position="372"/>
    </location>
</feature>
<feature type="region of interest" description="Disordered" evidence="3">
    <location>
        <begin position="356"/>
        <end position="381"/>
    </location>
</feature>
<dbReference type="PANTHER" id="PTHR13183">
    <property type="entry name" value="AXONEMAL INNER ARM DYNEIN LIGHT CHAIN 28"/>
    <property type="match status" value="1"/>
</dbReference>
<dbReference type="InterPro" id="IPR019347">
    <property type="entry name" value="Axonemal_dynein_light_chain"/>
</dbReference>
<feature type="compositionally biased region" description="Low complexity" evidence="3">
    <location>
        <begin position="213"/>
        <end position="228"/>
    </location>
</feature>
<organism evidence="4 5">
    <name type="scientific">Leishmania tarentolae</name>
    <name type="common">Sauroleishmania tarentolae</name>
    <dbReference type="NCBI Taxonomy" id="5689"/>
    <lineage>
        <taxon>Eukaryota</taxon>
        <taxon>Discoba</taxon>
        <taxon>Euglenozoa</taxon>
        <taxon>Kinetoplastea</taxon>
        <taxon>Metakinetoplastina</taxon>
        <taxon>Trypanosomatida</taxon>
        <taxon>Trypanosomatidae</taxon>
        <taxon>Leishmaniinae</taxon>
        <taxon>Leishmania</taxon>
        <taxon>lizard Leishmania</taxon>
    </lineage>
</organism>
<evidence type="ECO:0000313" key="5">
    <source>
        <dbReference type="Proteomes" id="UP000419144"/>
    </source>
</evidence>
<dbReference type="AlphaFoldDB" id="A0A640KK79"/>
<proteinExistence type="predicted"/>
<dbReference type="Proteomes" id="UP000419144">
    <property type="component" value="Unassembled WGS sequence"/>
</dbReference>
<protein>
    <submittedName>
        <fullName evidence="4">Uncharacterized protein</fullName>
    </submittedName>
</protein>
<keyword evidence="1 2" id="KW-0175">Coiled coil</keyword>